<gene>
    <name evidence="2" type="ORF">FHS23_003376</name>
</gene>
<reference evidence="2 3" key="1">
    <citation type="submission" date="2020-08" db="EMBL/GenBank/DDBJ databases">
        <title>Genomic Encyclopedia of Type Strains, Phase III (KMG-III): the genomes of soil and plant-associated and newly described type strains.</title>
        <authorList>
            <person name="Whitman W."/>
        </authorList>
    </citation>
    <scope>NUCLEOTIDE SEQUENCE [LARGE SCALE GENOMIC DNA]</scope>
    <source>
        <strain evidence="2 3">CECT 8577</strain>
    </source>
</reference>
<dbReference type="InterPro" id="IPR003772">
    <property type="entry name" value="YceD"/>
</dbReference>
<dbReference type="Proteomes" id="UP000550714">
    <property type="component" value="Unassembled WGS sequence"/>
</dbReference>
<feature type="region of interest" description="Disordered" evidence="1">
    <location>
        <begin position="189"/>
        <end position="211"/>
    </location>
</feature>
<dbReference type="RefSeq" id="WP_183656405.1">
    <property type="nucleotide sequence ID" value="NZ_JACHWU010000004.1"/>
</dbReference>
<feature type="compositionally biased region" description="Basic and acidic residues" evidence="1">
    <location>
        <begin position="1"/>
        <end position="28"/>
    </location>
</feature>
<feature type="region of interest" description="Disordered" evidence="1">
    <location>
        <begin position="1"/>
        <end position="36"/>
    </location>
</feature>
<dbReference type="Pfam" id="PF02620">
    <property type="entry name" value="YceD"/>
    <property type="match status" value="1"/>
</dbReference>
<organism evidence="2 3">
    <name type="scientific">Prauserella isguenensis</name>
    <dbReference type="NCBI Taxonomy" id="1470180"/>
    <lineage>
        <taxon>Bacteria</taxon>
        <taxon>Bacillati</taxon>
        <taxon>Actinomycetota</taxon>
        <taxon>Actinomycetes</taxon>
        <taxon>Pseudonocardiales</taxon>
        <taxon>Pseudonocardiaceae</taxon>
        <taxon>Prauserella</taxon>
    </lineage>
</organism>
<name>A0A839S4N8_9PSEU</name>
<evidence type="ECO:0000313" key="2">
    <source>
        <dbReference type="EMBL" id="MBB3052342.1"/>
    </source>
</evidence>
<dbReference type="EMBL" id="JACHWU010000004">
    <property type="protein sequence ID" value="MBB3052342.1"/>
    <property type="molecule type" value="Genomic_DNA"/>
</dbReference>
<comment type="caution">
    <text evidence="2">The sequence shown here is derived from an EMBL/GenBank/DDBJ whole genome shotgun (WGS) entry which is preliminary data.</text>
</comment>
<evidence type="ECO:0000313" key="3">
    <source>
        <dbReference type="Proteomes" id="UP000550714"/>
    </source>
</evidence>
<dbReference type="AlphaFoldDB" id="A0A839S4N8"/>
<protein>
    <recommendedName>
        <fullName evidence="4">Metal-binding protein</fullName>
    </recommendedName>
</protein>
<sequence length="211" mass="22438">MSDERSPNPGSERADRNPWLVDTHELGRRPGASRSVKRDIPVTESLGVPEVVTVPAGAAIAVDLLLESVVEGVLVTGSASASTTGQCSRCLDPITGEVTIEVTELFAYPESTTDETTEEDEVSRVVDDRIDLEPVVRDALVLALPLVPLCSDDCAGLCSGCGVKWADLESGHGHETIDPRWAALVDRLQDTEDVSDAPSDRAGEGTDDSDR</sequence>
<evidence type="ECO:0000256" key="1">
    <source>
        <dbReference type="SAM" id="MobiDB-lite"/>
    </source>
</evidence>
<evidence type="ECO:0008006" key="4">
    <source>
        <dbReference type="Google" id="ProtNLM"/>
    </source>
</evidence>
<keyword evidence="3" id="KW-1185">Reference proteome</keyword>
<dbReference type="PANTHER" id="PTHR34374">
    <property type="entry name" value="LARGE RIBOSOMAL RNA SUBUNIT ACCUMULATION PROTEIN YCED HOMOLOG 1, CHLOROPLASTIC"/>
    <property type="match status" value="1"/>
</dbReference>
<dbReference type="PANTHER" id="PTHR34374:SF1">
    <property type="entry name" value="LARGE RIBOSOMAL RNA SUBUNIT ACCUMULATION PROTEIN YCED HOMOLOG 1, CHLOROPLASTIC"/>
    <property type="match status" value="1"/>
</dbReference>
<accession>A0A839S4N8</accession>
<proteinExistence type="predicted"/>